<feature type="signal peptide" evidence="1">
    <location>
        <begin position="1"/>
        <end position="19"/>
    </location>
</feature>
<dbReference type="RefSeq" id="XP_017875031.1">
    <property type="nucleotide sequence ID" value="XM_018019542.2"/>
</dbReference>
<dbReference type="AlphaFoldDB" id="A0AAJ7IRV6"/>
<dbReference type="Pfam" id="PF01683">
    <property type="entry name" value="EB"/>
    <property type="match status" value="1"/>
</dbReference>
<keyword evidence="4" id="KW-0640">Prion</keyword>
<keyword evidence="1" id="KW-0732">Signal</keyword>
<dbReference type="PANTHER" id="PTHR39069">
    <property type="entry name" value="ECDYSONE-INDUCIBLE GENE E1, ISOFORM A"/>
    <property type="match status" value="1"/>
</dbReference>
<organism evidence="3 4">
    <name type="scientific">Ceratina calcarata</name>
    <dbReference type="NCBI Taxonomy" id="156304"/>
    <lineage>
        <taxon>Eukaryota</taxon>
        <taxon>Metazoa</taxon>
        <taxon>Ecdysozoa</taxon>
        <taxon>Arthropoda</taxon>
        <taxon>Hexapoda</taxon>
        <taxon>Insecta</taxon>
        <taxon>Pterygota</taxon>
        <taxon>Neoptera</taxon>
        <taxon>Endopterygota</taxon>
        <taxon>Hymenoptera</taxon>
        <taxon>Apocrita</taxon>
        <taxon>Aculeata</taxon>
        <taxon>Apoidea</taxon>
        <taxon>Anthophila</taxon>
        <taxon>Apidae</taxon>
        <taxon>Ceratina</taxon>
        <taxon>Zadontomerus</taxon>
    </lineage>
</organism>
<dbReference type="KEGG" id="ccal:108621903"/>
<evidence type="ECO:0000259" key="2">
    <source>
        <dbReference type="Pfam" id="PF01683"/>
    </source>
</evidence>
<evidence type="ECO:0000313" key="4">
    <source>
        <dbReference type="RefSeq" id="XP_017875031.1"/>
    </source>
</evidence>
<accession>A0AAJ7IRV6</accession>
<sequence>MYGRLCFLLIVLTFCSIVAEEIDPPIPCNNDEFCANYTNNALKPAVCENGYCLCNYDGNIKNCSGISVMRENHKASGTAPFYQSCKLDQDCKLKNWVCNTTTLKCECHKNYVLSSIDKKKCLEKAPQVDFPCTEDTQCLFLSNTTCRDGQCSCILGYHSVKNVCYKTIDIGEPCTQYEECAHADGANCTDGICACPKATTISKDRTECLPVAREILANCVEDAQCVKTLENTRCLNGSCRCREAYHFELEFRRCFADRKLGENCGNTYECYQEQEEDSWRKPLECVYNACVCAEGYRIEQDKCVNAGSRFFAPVLTTLVFLVSFVRIL</sequence>
<proteinExistence type="predicted"/>
<dbReference type="GeneID" id="108621903"/>
<protein>
    <submittedName>
        <fullName evidence="4">Prion-like-(Q/N-rich) domain-bearing protein 25</fullName>
    </submittedName>
</protein>
<evidence type="ECO:0000313" key="3">
    <source>
        <dbReference type="Proteomes" id="UP000694925"/>
    </source>
</evidence>
<feature type="chain" id="PRO_5042522999" evidence="1">
    <location>
        <begin position="20"/>
        <end position="328"/>
    </location>
</feature>
<keyword evidence="3" id="KW-1185">Reference proteome</keyword>
<feature type="domain" description="EB" evidence="2">
    <location>
        <begin position="156"/>
        <end position="204"/>
    </location>
</feature>
<gene>
    <name evidence="4" type="primary">LOC108621903</name>
</gene>
<dbReference type="Proteomes" id="UP000694925">
    <property type="component" value="Unplaced"/>
</dbReference>
<name>A0AAJ7IRV6_9HYME</name>
<keyword evidence="4" id="KW-0034">Amyloid</keyword>
<reference evidence="4" key="1">
    <citation type="submission" date="2025-08" db="UniProtKB">
        <authorList>
            <consortium name="RefSeq"/>
        </authorList>
    </citation>
    <scope>IDENTIFICATION</scope>
    <source>
        <tissue evidence="4">Whole body</tissue>
    </source>
</reference>
<dbReference type="InterPro" id="IPR006149">
    <property type="entry name" value="EB_dom"/>
</dbReference>
<evidence type="ECO:0000256" key="1">
    <source>
        <dbReference type="SAM" id="SignalP"/>
    </source>
</evidence>
<dbReference type="PANTHER" id="PTHR39069:SF8">
    <property type="entry name" value="FI17111P1"/>
    <property type="match status" value="1"/>
</dbReference>